<dbReference type="Pfam" id="PF17390">
    <property type="entry name" value="Bac_rhamnosid_C"/>
    <property type="match status" value="1"/>
</dbReference>
<evidence type="ECO:0000256" key="1">
    <source>
        <dbReference type="ARBA" id="ARBA00001445"/>
    </source>
</evidence>
<gene>
    <name evidence="8" type="ORF">TWF718_001253</name>
</gene>
<dbReference type="EMBL" id="JAVHNR010000001">
    <property type="protein sequence ID" value="KAK6356915.1"/>
    <property type="molecule type" value="Genomic_DNA"/>
</dbReference>
<dbReference type="Gene3D" id="1.50.10.10">
    <property type="match status" value="1"/>
</dbReference>
<evidence type="ECO:0000259" key="4">
    <source>
        <dbReference type="Pfam" id="PF05592"/>
    </source>
</evidence>
<evidence type="ECO:0000259" key="7">
    <source>
        <dbReference type="Pfam" id="PF17390"/>
    </source>
</evidence>
<protein>
    <recommendedName>
        <fullName evidence="2">alpha-L-rhamnosidase</fullName>
        <ecNumber evidence="2">3.2.1.40</ecNumber>
    </recommendedName>
</protein>
<dbReference type="InterPro" id="IPR008928">
    <property type="entry name" value="6-hairpin_glycosidase_sf"/>
</dbReference>
<keyword evidence="9" id="KW-1185">Reference proteome</keyword>
<dbReference type="Proteomes" id="UP001313282">
    <property type="component" value="Unassembled WGS sequence"/>
</dbReference>
<dbReference type="PANTHER" id="PTHR33307">
    <property type="entry name" value="ALPHA-RHAMNOSIDASE (EUROFUNG)"/>
    <property type="match status" value="1"/>
</dbReference>
<feature type="domain" description="Alpha-L-rhamnosidase six-hairpin glycosidase" evidence="6">
    <location>
        <begin position="505"/>
        <end position="876"/>
    </location>
</feature>
<evidence type="ECO:0000256" key="2">
    <source>
        <dbReference type="ARBA" id="ARBA00012652"/>
    </source>
</evidence>
<evidence type="ECO:0000313" key="9">
    <source>
        <dbReference type="Proteomes" id="UP001313282"/>
    </source>
</evidence>
<dbReference type="Pfam" id="PF05592">
    <property type="entry name" value="Bac_rhamnosid"/>
    <property type="match status" value="1"/>
</dbReference>
<dbReference type="AlphaFoldDB" id="A0AAN8N9D9"/>
<dbReference type="InterPro" id="IPR012341">
    <property type="entry name" value="6hp_glycosidase-like_sf"/>
</dbReference>
<evidence type="ECO:0000259" key="6">
    <source>
        <dbReference type="Pfam" id="PF17389"/>
    </source>
</evidence>
<feature type="domain" description="Alpha-L-rhamnosidase C-terminal" evidence="7">
    <location>
        <begin position="893"/>
        <end position="952"/>
    </location>
</feature>
<evidence type="ECO:0000259" key="5">
    <source>
        <dbReference type="Pfam" id="PF08531"/>
    </source>
</evidence>
<dbReference type="Gene3D" id="2.60.420.10">
    <property type="entry name" value="Maltose phosphorylase, domain 3"/>
    <property type="match status" value="1"/>
</dbReference>
<dbReference type="Pfam" id="PF17389">
    <property type="entry name" value="Bac_rhamnosid6H"/>
    <property type="match status" value="1"/>
</dbReference>
<dbReference type="Pfam" id="PF08531">
    <property type="entry name" value="Bac_rhamnosid_N"/>
    <property type="match status" value="1"/>
</dbReference>
<dbReference type="EC" id="3.2.1.40" evidence="2"/>
<dbReference type="InterPro" id="IPR035396">
    <property type="entry name" value="Bac_rhamnosid6H"/>
</dbReference>
<organism evidence="8 9">
    <name type="scientific">Orbilia javanica</name>
    <dbReference type="NCBI Taxonomy" id="47235"/>
    <lineage>
        <taxon>Eukaryota</taxon>
        <taxon>Fungi</taxon>
        <taxon>Dikarya</taxon>
        <taxon>Ascomycota</taxon>
        <taxon>Pezizomycotina</taxon>
        <taxon>Orbiliomycetes</taxon>
        <taxon>Orbiliales</taxon>
        <taxon>Orbiliaceae</taxon>
        <taxon>Orbilia</taxon>
    </lineage>
</organism>
<accession>A0AAN8N9D9</accession>
<dbReference type="InterPro" id="IPR035398">
    <property type="entry name" value="Bac_rhamnosid_C"/>
</dbReference>
<name>A0AAN8N9D9_9PEZI</name>
<keyword evidence="3" id="KW-0378">Hydrolase</keyword>
<feature type="domain" description="Bacterial alpha-L-rhamnosidase N-terminal" evidence="5">
    <location>
        <begin position="213"/>
        <end position="386"/>
    </location>
</feature>
<evidence type="ECO:0000256" key="3">
    <source>
        <dbReference type="ARBA" id="ARBA00022801"/>
    </source>
</evidence>
<dbReference type="InterPro" id="IPR008979">
    <property type="entry name" value="Galactose-bd-like_sf"/>
</dbReference>
<dbReference type="InterPro" id="IPR016007">
    <property type="entry name" value="Alpha_rhamnosid"/>
</dbReference>
<dbReference type="InterPro" id="IPR008902">
    <property type="entry name" value="Rhamnosid_concanavalin"/>
</dbReference>
<feature type="domain" description="Alpha-L-rhamnosidase concanavalin-like" evidence="4">
    <location>
        <begin position="402"/>
        <end position="486"/>
    </location>
</feature>
<reference evidence="8 9" key="1">
    <citation type="submission" date="2019-10" db="EMBL/GenBank/DDBJ databases">
        <authorList>
            <person name="Palmer J.M."/>
        </authorList>
    </citation>
    <scope>NUCLEOTIDE SEQUENCE [LARGE SCALE GENOMIC DNA]</scope>
    <source>
        <strain evidence="8 9">TWF718</strain>
    </source>
</reference>
<dbReference type="Gene3D" id="2.60.120.260">
    <property type="entry name" value="Galactose-binding domain-like"/>
    <property type="match status" value="2"/>
</dbReference>
<dbReference type="GO" id="GO:0005975">
    <property type="term" value="P:carbohydrate metabolic process"/>
    <property type="evidence" value="ECO:0007669"/>
    <property type="project" value="InterPro"/>
</dbReference>
<dbReference type="GO" id="GO:0030596">
    <property type="term" value="F:alpha-L-rhamnosidase activity"/>
    <property type="evidence" value="ECO:0007669"/>
    <property type="project" value="UniProtKB-EC"/>
</dbReference>
<proteinExistence type="predicted"/>
<comment type="catalytic activity">
    <reaction evidence="1">
        <text>Hydrolysis of terminal non-reducing alpha-L-rhamnose residues in alpha-L-rhamnosides.</text>
        <dbReference type="EC" id="3.2.1.40"/>
    </reaction>
</comment>
<dbReference type="PANTHER" id="PTHR33307:SF6">
    <property type="entry name" value="ALPHA-RHAMNOSIDASE (EUROFUNG)-RELATED"/>
    <property type="match status" value="1"/>
</dbReference>
<sequence length="989" mass="110139">MANRSPLEITNLRLSHTSNLLGVDDPAPPISWSYSSPHSSHSWWQQTYVLSLRSWGIGDTPQVDSLRSISILGPRTTRSENIPWPKAFPSVGSGRVYELSVVGVLTRNDKRENSTLSLGDGWEFGTLEGDVPRRPDVSPLALAERLGKLGDPESNTAMTNAVLTFEGAFTGGFESWCRKADGVVPISTPWDLDGWWRPNPVSVFRNSFELESLATARLHITAFGVYKVFINGEAVNQSIMDPGWTEYKVRICYQTYDVSEYLTSGKNVVMVLVADGWYRGRLSSGGEARRGVFGKETGFVSILEIYKPGGDTEIVKTGTTDSTGWQCTKICPIRQTEIYDGEHYDSRINIDKISDQRNMWEDVKVMTDIWQNSDIPVLQASVAPPVTCTGQLSVQGHVVSPAGKKILDFGQNMAGRIRIKGSAPSGTKVTFVHVEVLEPDGTPCTGLLREAKATDSYIFNGSGVEEWEPEFTFHGFRYVQVDPWIEGLEVTAKVYGSNLPLGLVKFNSSHSQLNRLVENIRWSARANFLSVCTDCPQRDERLGWTGDINAFGPTAVYIFDCQTFLRSWLQGLVDGQKLGGRNCPPLVSPNALRPPGSHRPNALWQDVLVTLPWYLYQTYGDTNLLKQLYGSMVAYHKKGIPKDPRTGLWALSFQFGDWLDPTAPPDRPDRPATHPMFVANSWLCHITTTLWKIATVLQDQDGIREWRAATLDLKSKWQSQYVLPPASRSIELGATEPPKILNQDTQTAHSLALNFGLLPSELVKPAIDRLHHLAIKNDYHLATGFAGTPELLHAICAPQPTPLLPEEYLNSISLAYKVLLGPRTPPSWLYPVTMGATTIWERWDAVKPDGRVNTSGMTSLNHYAYGSVGRWIFETVGGIKMQYQEDQEKGLTFVFNPIPNLEHGITWSEMVFNSPKGIVSCNWKYEQDNQKISIEIVLPGNCEGEVVLLGQPFKRIGAGRWILTTPVTDSELQLLQGRPDGLSEDWVLV</sequence>
<evidence type="ECO:0000313" key="8">
    <source>
        <dbReference type="EMBL" id="KAK6356915.1"/>
    </source>
</evidence>
<dbReference type="SUPFAM" id="SSF48208">
    <property type="entry name" value="Six-hairpin glycosidases"/>
    <property type="match status" value="1"/>
</dbReference>
<dbReference type="InterPro" id="IPR013737">
    <property type="entry name" value="Bac_rhamnosid_N"/>
</dbReference>
<comment type="caution">
    <text evidence="8">The sequence shown here is derived from an EMBL/GenBank/DDBJ whole genome shotgun (WGS) entry which is preliminary data.</text>
</comment>
<dbReference type="SUPFAM" id="SSF49785">
    <property type="entry name" value="Galactose-binding domain-like"/>
    <property type="match status" value="1"/>
</dbReference>